<proteinExistence type="predicted"/>
<dbReference type="Proteomes" id="UP001365405">
    <property type="component" value="Unassembled WGS sequence"/>
</dbReference>
<dbReference type="PANTHER" id="PTHR41247">
    <property type="entry name" value="HTH-TYPE TRANSCRIPTIONAL REPRESSOR YCNK"/>
    <property type="match status" value="1"/>
</dbReference>
<gene>
    <name evidence="1" type="ORF">AACH10_17020</name>
</gene>
<keyword evidence="2" id="KW-1185">Reference proteome</keyword>
<organism evidence="1 2">
    <name type="scientific">Pseudaquabacterium inlustre</name>
    <dbReference type="NCBI Taxonomy" id="2984192"/>
    <lineage>
        <taxon>Bacteria</taxon>
        <taxon>Pseudomonadati</taxon>
        <taxon>Pseudomonadota</taxon>
        <taxon>Betaproteobacteria</taxon>
        <taxon>Burkholderiales</taxon>
        <taxon>Sphaerotilaceae</taxon>
        <taxon>Pseudaquabacterium</taxon>
    </lineage>
</organism>
<accession>A0ABU9CJC4</accession>
<dbReference type="InterPro" id="IPR008719">
    <property type="entry name" value="N2O_reductase_NosL"/>
</dbReference>
<evidence type="ECO:0000313" key="1">
    <source>
        <dbReference type="EMBL" id="MEK8051956.1"/>
    </source>
</evidence>
<protein>
    <submittedName>
        <fullName evidence="1">Nitrous oxide reductase accessory protein NosL</fullName>
    </submittedName>
</protein>
<dbReference type="SUPFAM" id="SSF160387">
    <property type="entry name" value="NosL/MerB-like"/>
    <property type="match status" value="1"/>
</dbReference>
<evidence type="ECO:0000313" key="2">
    <source>
        <dbReference type="Proteomes" id="UP001365405"/>
    </source>
</evidence>
<dbReference type="Pfam" id="PF05573">
    <property type="entry name" value="NosL"/>
    <property type="match status" value="1"/>
</dbReference>
<dbReference type="EMBL" id="JBBUTH010000008">
    <property type="protein sequence ID" value="MEK8051956.1"/>
    <property type="molecule type" value="Genomic_DNA"/>
</dbReference>
<sequence>MRVATTLPRTGWLWAAALALAAGGALTGAGGPALRHWIDALTTQRSAPARGAPVPADEVCFFAPALPFDPASGQPRLAPRPVPAQARCPVCGMFPARAAAWAAQVIYRDGDAHFFDSPLSLHLFLQDVGRYARGRSRQDLAALYVRDTEGGGWIDAIGAWHVQGSDALGPMRAGNLPAFASRSAAERFAQGHGGQVLAAAQIDAAVLTALDARSAARSGHAH</sequence>
<reference evidence="1 2" key="1">
    <citation type="submission" date="2024-04" db="EMBL/GenBank/DDBJ databases">
        <title>Novel species of the genus Ideonella isolated from streams.</title>
        <authorList>
            <person name="Lu H."/>
        </authorList>
    </citation>
    <scope>NUCLEOTIDE SEQUENCE [LARGE SCALE GENOMIC DNA]</scope>
    <source>
        <strain evidence="1 2">DXS22W</strain>
    </source>
</reference>
<dbReference type="PANTHER" id="PTHR41247:SF1">
    <property type="entry name" value="HTH-TYPE TRANSCRIPTIONAL REPRESSOR YCNK"/>
    <property type="match status" value="1"/>
</dbReference>
<dbReference type="RefSeq" id="WP_341411648.1">
    <property type="nucleotide sequence ID" value="NZ_JBBUTH010000008.1"/>
</dbReference>
<comment type="caution">
    <text evidence="1">The sequence shown here is derived from an EMBL/GenBank/DDBJ whole genome shotgun (WGS) entry which is preliminary data.</text>
</comment>
<dbReference type="Gene3D" id="3.30.70.2050">
    <property type="match status" value="1"/>
</dbReference>
<name>A0ABU9CJC4_9BURK</name>